<dbReference type="SMART" id="SM00944">
    <property type="entry name" value="Pro-kuma_activ"/>
    <property type="match status" value="1"/>
</dbReference>
<reference evidence="2 3" key="1">
    <citation type="journal article" date="2013" name="PLoS ONE">
        <title>Cultivation and Complete Genome Sequencing of Gloeobacter kilaueensis sp. nov., from a Lava Cave in Kilauea Caldera, Hawai'i.</title>
        <authorList>
            <person name="Saw J.H."/>
            <person name="Schatz M."/>
            <person name="Brown M.V."/>
            <person name="Kunkel D.D."/>
            <person name="Foster J.S."/>
            <person name="Shick H."/>
            <person name="Christensen S."/>
            <person name="Hou S."/>
            <person name="Wan X."/>
            <person name="Donachie S.P."/>
        </authorList>
    </citation>
    <scope>NUCLEOTIDE SEQUENCE [LARGE SCALE GENOMIC DNA]</scope>
    <source>
        <strain evidence="3">JS</strain>
    </source>
</reference>
<dbReference type="EMBL" id="CP003587">
    <property type="protein sequence ID" value="AGY60561.1"/>
    <property type="molecule type" value="Genomic_DNA"/>
</dbReference>
<dbReference type="OrthoDB" id="127592at2"/>
<dbReference type="KEGG" id="glj:GKIL_4315"/>
<gene>
    <name evidence="2" type="ORF">GKIL_4315</name>
</gene>
<dbReference type="STRING" id="1183438.GKIL_4315"/>
<dbReference type="Proteomes" id="UP000017396">
    <property type="component" value="Chromosome"/>
</dbReference>
<sequence length="213" mass="24243">MSTELYHHPKRSVVYNAERLCAILCLGLALVLPTAAWSQENRIQIRSGFEPFSDKVQVRGAASPSDELTLDIFVKVRDYDGYVKYFKQMELGNRLPEKEEQKLLQSFEPSLEDYDTLIGWIREQGLSIVFMDREGNRKIVRAKGRIDDLESAFKVKFAEVQVDGKHYNAAQSPPTLPSSIARIVMVVNGFQPYRQLIQNVRNVVVKAAPLKAK</sequence>
<evidence type="ECO:0000313" key="2">
    <source>
        <dbReference type="EMBL" id="AGY60561.1"/>
    </source>
</evidence>
<keyword evidence="3" id="KW-1185">Reference proteome</keyword>
<dbReference type="Pfam" id="PF09286">
    <property type="entry name" value="Pro-kuma_activ"/>
    <property type="match status" value="1"/>
</dbReference>
<dbReference type="RefSeq" id="WP_023175930.1">
    <property type="nucleotide sequence ID" value="NC_022600.1"/>
</dbReference>
<protein>
    <submittedName>
        <fullName evidence="2">Peptidase S53 propeptide</fullName>
    </submittedName>
</protein>
<name>U5QNQ5_GLOK1</name>
<feature type="domain" description="Peptidase S53 activation" evidence="1">
    <location>
        <begin position="53"/>
        <end position="193"/>
    </location>
</feature>
<dbReference type="GO" id="GO:0008236">
    <property type="term" value="F:serine-type peptidase activity"/>
    <property type="evidence" value="ECO:0007669"/>
    <property type="project" value="InterPro"/>
</dbReference>
<accession>U5QNQ5</accession>
<proteinExistence type="predicted"/>
<organism evidence="2 3">
    <name type="scientific">Gloeobacter kilaueensis (strain ATCC BAA-2537 / CCAP 1431/1 / ULC 316 / JS1)</name>
    <dbReference type="NCBI Taxonomy" id="1183438"/>
    <lineage>
        <taxon>Bacteria</taxon>
        <taxon>Bacillati</taxon>
        <taxon>Cyanobacteriota</taxon>
        <taxon>Cyanophyceae</taxon>
        <taxon>Gloeobacterales</taxon>
        <taxon>Gloeobacteraceae</taxon>
        <taxon>Gloeobacter</taxon>
    </lineage>
</organism>
<evidence type="ECO:0000259" key="1">
    <source>
        <dbReference type="SMART" id="SM00944"/>
    </source>
</evidence>
<dbReference type="InterPro" id="IPR015366">
    <property type="entry name" value="S53_propep"/>
</dbReference>
<dbReference type="HOGENOM" id="CLU_1292870_0_0_3"/>
<dbReference type="SUPFAM" id="SSF54897">
    <property type="entry name" value="Protease propeptides/inhibitors"/>
    <property type="match status" value="1"/>
</dbReference>
<dbReference type="AlphaFoldDB" id="U5QNQ5"/>
<evidence type="ECO:0000313" key="3">
    <source>
        <dbReference type="Proteomes" id="UP000017396"/>
    </source>
</evidence>